<proteinExistence type="predicted"/>
<dbReference type="InterPro" id="IPR050796">
    <property type="entry name" value="SCF_F-box_component"/>
</dbReference>
<dbReference type="InterPro" id="IPR036047">
    <property type="entry name" value="F-box-like_dom_sf"/>
</dbReference>
<dbReference type="InterPro" id="IPR006527">
    <property type="entry name" value="F-box-assoc_dom_typ1"/>
</dbReference>
<dbReference type="EMBL" id="BTGU01000114">
    <property type="protein sequence ID" value="GMN61583.1"/>
    <property type="molecule type" value="Genomic_DNA"/>
</dbReference>
<dbReference type="PANTHER" id="PTHR31672:SF13">
    <property type="entry name" value="F-BOX PROTEIN CPR30-LIKE"/>
    <property type="match status" value="1"/>
</dbReference>
<accession>A0AA88DU29</accession>
<feature type="compositionally biased region" description="Polar residues" evidence="2">
    <location>
        <begin position="70"/>
        <end position="83"/>
    </location>
</feature>
<dbReference type="Proteomes" id="UP001187192">
    <property type="component" value="Unassembled WGS sequence"/>
</dbReference>
<sequence length="482" mass="55229">MSTSKKVSDGENPLTSIVTSLQLRNKELMAENEKLSLQLRVKQELEAENAKLLLRLSNCTCSEKGKKLGSSGTNSMESESGGSITKKRKLKKKTSEKARFSCNMPKELLVEIMSWLPPKSLIRFKCVSKSWYFLLVNLIKDPVFVAKHLQNSMSSPYILFSGDHACHCKVKTPRYCEVVFSSLNVLSDDNANDRSHVSTEDLSALPIPKYNYTGECIERYHCNGIFCLFNPYSITCTLCNPATKEFKLLPKPSHVIYNVAVGFGYDSKANNYKVVAFGYDCEMEFRAEVYCLNTHYWREIDYNLDVKFYLCSNSSVYLKGVFYWFTLEGITLSFDMCNEVFQSILMPHDDYRVSSRTSLTVWNESVAVIYSSCNERVMSYEIWVMGNCYDSAKDSCSWNKVFTIEPQVEMGIPLAFGDNDELLMQKAAEVLCSYNIRSQKLREIDNHVAKEIYYWSFSYVKSLVSVKGNEQNWGDPKMVRRV</sequence>
<dbReference type="Pfam" id="PF07734">
    <property type="entry name" value="FBA_1"/>
    <property type="match status" value="1"/>
</dbReference>
<reference evidence="4" key="1">
    <citation type="submission" date="2023-07" db="EMBL/GenBank/DDBJ databases">
        <title>draft genome sequence of fig (Ficus carica).</title>
        <authorList>
            <person name="Takahashi T."/>
            <person name="Nishimura K."/>
        </authorList>
    </citation>
    <scope>NUCLEOTIDE SEQUENCE</scope>
</reference>
<dbReference type="SUPFAM" id="SSF81383">
    <property type="entry name" value="F-box domain"/>
    <property type="match status" value="1"/>
</dbReference>
<evidence type="ECO:0000256" key="2">
    <source>
        <dbReference type="SAM" id="MobiDB-lite"/>
    </source>
</evidence>
<dbReference type="Pfam" id="PF00646">
    <property type="entry name" value="F-box"/>
    <property type="match status" value="1"/>
</dbReference>
<dbReference type="InterPro" id="IPR001810">
    <property type="entry name" value="F-box_dom"/>
</dbReference>
<name>A0AA88DU29_FICCA</name>
<dbReference type="SMART" id="SM00256">
    <property type="entry name" value="FBOX"/>
    <property type="match status" value="1"/>
</dbReference>
<feature type="region of interest" description="Disordered" evidence="2">
    <location>
        <begin position="64"/>
        <end position="88"/>
    </location>
</feature>
<dbReference type="CDD" id="cd22157">
    <property type="entry name" value="F-box_AtFBW1-like"/>
    <property type="match status" value="1"/>
</dbReference>
<protein>
    <recommendedName>
        <fullName evidence="3">F-box domain-containing protein</fullName>
    </recommendedName>
</protein>
<dbReference type="PANTHER" id="PTHR31672">
    <property type="entry name" value="BNACNNG10540D PROTEIN"/>
    <property type="match status" value="1"/>
</dbReference>
<evidence type="ECO:0000313" key="4">
    <source>
        <dbReference type="EMBL" id="GMN61583.1"/>
    </source>
</evidence>
<dbReference type="Gene3D" id="1.20.1280.50">
    <property type="match status" value="1"/>
</dbReference>
<comment type="caution">
    <text evidence="4">The sequence shown here is derived from an EMBL/GenBank/DDBJ whole genome shotgun (WGS) entry which is preliminary data.</text>
</comment>
<gene>
    <name evidence="4" type="ORF">TIFTF001_030659</name>
</gene>
<dbReference type="InterPro" id="IPR017451">
    <property type="entry name" value="F-box-assoc_interact_dom"/>
</dbReference>
<keyword evidence="1" id="KW-0175">Coiled coil</keyword>
<dbReference type="NCBIfam" id="TIGR01640">
    <property type="entry name" value="F_box_assoc_1"/>
    <property type="match status" value="1"/>
</dbReference>
<dbReference type="PROSITE" id="PS50181">
    <property type="entry name" value="FBOX"/>
    <property type="match status" value="1"/>
</dbReference>
<evidence type="ECO:0000259" key="3">
    <source>
        <dbReference type="PROSITE" id="PS50181"/>
    </source>
</evidence>
<evidence type="ECO:0000313" key="5">
    <source>
        <dbReference type="Proteomes" id="UP001187192"/>
    </source>
</evidence>
<feature type="domain" description="F-box" evidence="3">
    <location>
        <begin position="98"/>
        <end position="147"/>
    </location>
</feature>
<feature type="coiled-coil region" evidence="1">
    <location>
        <begin position="18"/>
        <end position="45"/>
    </location>
</feature>
<keyword evidence="5" id="KW-1185">Reference proteome</keyword>
<organism evidence="4 5">
    <name type="scientific">Ficus carica</name>
    <name type="common">Common fig</name>
    <dbReference type="NCBI Taxonomy" id="3494"/>
    <lineage>
        <taxon>Eukaryota</taxon>
        <taxon>Viridiplantae</taxon>
        <taxon>Streptophyta</taxon>
        <taxon>Embryophyta</taxon>
        <taxon>Tracheophyta</taxon>
        <taxon>Spermatophyta</taxon>
        <taxon>Magnoliopsida</taxon>
        <taxon>eudicotyledons</taxon>
        <taxon>Gunneridae</taxon>
        <taxon>Pentapetalae</taxon>
        <taxon>rosids</taxon>
        <taxon>fabids</taxon>
        <taxon>Rosales</taxon>
        <taxon>Moraceae</taxon>
        <taxon>Ficeae</taxon>
        <taxon>Ficus</taxon>
    </lineage>
</organism>
<dbReference type="AlphaFoldDB" id="A0AA88DU29"/>
<evidence type="ECO:0000256" key="1">
    <source>
        <dbReference type="SAM" id="Coils"/>
    </source>
</evidence>